<feature type="non-terminal residue" evidence="9">
    <location>
        <position position="1"/>
    </location>
</feature>
<keyword evidence="3" id="KW-0812">Transmembrane</keyword>
<dbReference type="Gene3D" id="1.20.1560.10">
    <property type="entry name" value="ABC transporter type 1, transmembrane domain"/>
    <property type="match status" value="1"/>
</dbReference>
<dbReference type="EMBL" id="LGRX02035413">
    <property type="protein sequence ID" value="KAK3234936.1"/>
    <property type="molecule type" value="Genomic_DNA"/>
</dbReference>
<dbReference type="InterPro" id="IPR017871">
    <property type="entry name" value="ABC_transporter-like_CS"/>
</dbReference>
<gene>
    <name evidence="9" type="ORF">CYMTET_54834</name>
</gene>
<reference evidence="9 10" key="1">
    <citation type="journal article" date="2015" name="Genome Biol. Evol.">
        <title>Comparative Genomics of a Bacterivorous Green Alga Reveals Evolutionary Causalities and Consequences of Phago-Mixotrophic Mode of Nutrition.</title>
        <authorList>
            <person name="Burns J.A."/>
            <person name="Paasch A."/>
            <person name="Narechania A."/>
            <person name="Kim E."/>
        </authorList>
    </citation>
    <scope>NUCLEOTIDE SEQUENCE [LARGE SCALE GENOMIC DNA]</scope>
    <source>
        <strain evidence="9 10">PLY_AMNH</strain>
    </source>
</reference>
<dbReference type="Proteomes" id="UP001190700">
    <property type="component" value="Unassembled WGS sequence"/>
</dbReference>
<dbReference type="InterPro" id="IPR039421">
    <property type="entry name" value="Type_1_exporter"/>
</dbReference>
<dbReference type="InterPro" id="IPR036640">
    <property type="entry name" value="ABC1_TM_sf"/>
</dbReference>
<comment type="subcellular location">
    <subcellularLocation>
        <location evidence="1">Mitochondrion membrane</location>
        <topology evidence="1">Multi-pass membrane protein</topology>
    </subcellularLocation>
</comment>
<evidence type="ECO:0000256" key="3">
    <source>
        <dbReference type="ARBA" id="ARBA00022692"/>
    </source>
</evidence>
<evidence type="ECO:0000256" key="5">
    <source>
        <dbReference type="ARBA" id="ARBA00022840"/>
    </source>
</evidence>
<accession>A0AAE0ENL6</accession>
<dbReference type="AlphaFoldDB" id="A0AAE0ENL6"/>
<dbReference type="InterPro" id="IPR027417">
    <property type="entry name" value="P-loop_NTPase"/>
</dbReference>
<dbReference type="GO" id="GO:0005524">
    <property type="term" value="F:ATP binding"/>
    <property type="evidence" value="ECO:0007669"/>
    <property type="project" value="UniProtKB-KW"/>
</dbReference>
<keyword evidence="7" id="KW-0472">Membrane</keyword>
<dbReference type="PANTHER" id="PTHR24221">
    <property type="entry name" value="ATP-BINDING CASSETTE SUB-FAMILY B"/>
    <property type="match status" value="1"/>
</dbReference>
<sequence length="325" mass="35057">ETKQSLVDMAAMFTLLEERAKVIDSPQAIELHSGALERGGLAVSLHNVDFGYHPERPILNDVSFDVPAGTSLALVGTSGSGKSTVLRLLCRFYNLDNGMVHVGGRDVRDVSISSLRREMGVVPQDIALFNDTVFYNILYGRLDASPEECPPLLSLVPPLLPPGRVPPLCPPRKSAPLFVPEGEVYAAAKEAAIHDVIMGLPDGYNTQVGERGLKLSGGEKQRVALARVFLKGPRILLCDEATSALDTRTERAIMDSLNALAHGRTMIMVAHRLSTAAQCNKIVVLEQGRVVESGSHDALLAAGGQYASMWAQQQQNGDNHAQQFS</sequence>
<evidence type="ECO:0000256" key="2">
    <source>
        <dbReference type="ARBA" id="ARBA00022448"/>
    </source>
</evidence>
<dbReference type="InterPro" id="IPR003439">
    <property type="entry name" value="ABC_transporter-like_ATP-bd"/>
</dbReference>
<dbReference type="Pfam" id="PF00005">
    <property type="entry name" value="ABC_tran"/>
    <property type="match status" value="1"/>
</dbReference>
<dbReference type="SMART" id="SM00382">
    <property type="entry name" value="AAA"/>
    <property type="match status" value="1"/>
</dbReference>
<keyword evidence="2" id="KW-0813">Transport</keyword>
<evidence type="ECO:0000256" key="7">
    <source>
        <dbReference type="ARBA" id="ARBA00023136"/>
    </source>
</evidence>
<comment type="caution">
    <text evidence="9">The sequence shown here is derived from an EMBL/GenBank/DDBJ whole genome shotgun (WGS) entry which is preliminary data.</text>
</comment>
<dbReference type="PANTHER" id="PTHR24221:SF402">
    <property type="entry name" value="IRON-SULFUR CLUSTERS TRANSPORTER ABCB7, MITOCHONDRIAL"/>
    <property type="match status" value="1"/>
</dbReference>
<name>A0AAE0ENL6_9CHLO</name>
<evidence type="ECO:0000256" key="6">
    <source>
        <dbReference type="ARBA" id="ARBA00022989"/>
    </source>
</evidence>
<dbReference type="GO" id="GO:0042626">
    <property type="term" value="F:ATPase-coupled transmembrane transporter activity"/>
    <property type="evidence" value="ECO:0007669"/>
    <property type="project" value="TreeGrafter"/>
</dbReference>
<keyword evidence="4" id="KW-0547">Nucleotide-binding</keyword>
<dbReference type="SUPFAM" id="SSF52540">
    <property type="entry name" value="P-loop containing nucleoside triphosphate hydrolases"/>
    <property type="match status" value="1"/>
</dbReference>
<evidence type="ECO:0000259" key="8">
    <source>
        <dbReference type="PROSITE" id="PS50893"/>
    </source>
</evidence>
<evidence type="ECO:0000256" key="1">
    <source>
        <dbReference type="ARBA" id="ARBA00004225"/>
    </source>
</evidence>
<dbReference type="PROSITE" id="PS50893">
    <property type="entry name" value="ABC_TRANSPORTER_2"/>
    <property type="match status" value="1"/>
</dbReference>
<organism evidence="9 10">
    <name type="scientific">Cymbomonas tetramitiformis</name>
    <dbReference type="NCBI Taxonomy" id="36881"/>
    <lineage>
        <taxon>Eukaryota</taxon>
        <taxon>Viridiplantae</taxon>
        <taxon>Chlorophyta</taxon>
        <taxon>Pyramimonadophyceae</taxon>
        <taxon>Pyramimonadales</taxon>
        <taxon>Pyramimonadaceae</taxon>
        <taxon>Cymbomonas</taxon>
    </lineage>
</organism>
<dbReference type="InterPro" id="IPR003593">
    <property type="entry name" value="AAA+_ATPase"/>
</dbReference>
<keyword evidence="6" id="KW-1133">Transmembrane helix</keyword>
<dbReference type="Gene3D" id="3.40.50.300">
    <property type="entry name" value="P-loop containing nucleotide triphosphate hydrolases"/>
    <property type="match status" value="1"/>
</dbReference>
<dbReference type="GO" id="GO:0005743">
    <property type="term" value="C:mitochondrial inner membrane"/>
    <property type="evidence" value="ECO:0007669"/>
    <property type="project" value="TreeGrafter"/>
</dbReference>
<proteinExistence type="predicted"/>
<evidence type="ECO:0000256" key="4">
    <source>
        <dbReference type="ARBA" id="ARBA00022741"/>
    </source>
</evidence>
<dbReference type="GO" id="GO:0016887">
    <property type="term" value="F:ATP hydrolysis activity"/>
    <property type="evidence" value="ECO:0007669"/>
    <property type="project" value="InterPro"/>
</dbReference>
<evidence type="ECO:0000313" key="10">
    <source>
        <dbReference type="Proteomes" id="UP001190700"/>
    </source>
</evidence>
<feature type="domain" description="ABC transporter" evidence="8">
    <location>
        <begin position="43"/>
        <end position="312"/>
    </location>
</feature>
<protein>
    <recommendedName>
        <fullName evidence="8">ABC transporter domain-containing protein</fullName>
    </recommendedName>
</protein>
<dbReference type="PROSITE" id="PS00211">
    <property type="entry name" value="ABC_TRANSPORTER_1"/>
    <property type="match status" value="1"/>
</dbReference>
<evidence type="ECO:0000313" key="9">
    <source>
        <dbReference type="EMBL" id="KAK3234936.1"/>
    </source>
</evidence>
<keyword evidence="10" id="KW-1185">Reference proteome</keyword>
<keyword evidence="5" id="KW-0067">ATP-binding</keyword>
<dbReference type="GO" id="GO:0006879">
    <property type="term" value="P:intracellular iron ion homeostasis"/>
    <property type="evidence" value="ECO:0007669"/>
    <property type="project" value="TreeGrafter"/>
</dbReference>